<dbReference type="AlphaFoldDB" id="A0A1X0NRY7"/>
<organism evidence="2 3">
    <name type="scientific">Trypanosoma theileri</name>
    <dbReference type="NCBI Taxonomy" id="67003"/>
    <lineage>
        <taxon>Eukaryota</taxon>
        <taxon>Discoba</taxon>
        <taxon>Euglenozoa</taxon>
        <taxon>Kinetoplastea</taxon>
        <taxon>Metakinetoplastina</taxon>
        <taxon>Trypanosomatida</taxon>
        <taxon>Trypanosomatidae</taxon>
        <taxon>Trypanosoma</taxon>
    </lineage>
</organism>
<dbReference type="Proteomes" id="UP000192257">
    <property type="component" value="Unassembled WGS sequence"/>
</dbReference>
<evidence type="ECO:0000256" key="1">
    <source>
        <dbReference type="SAM" id="MobiDB-lite"/>
    </source>
</evidence>
<dbReference type="OrthoDB" id="243835at2759"/>
<evidence type="ECO:0000313" key="3">
    <source>
        <dbReference type="Proteomes" id="UP000192257"/>
    </source>
</evidence>
<accession>A0A1X0NRY7</accession>
<evidence type="ECO:0000313" key="2">
    <source>
        <dbReference type="EMBL" id="ORC87361.1"/>
    </source>
</evidence>
<dbReference type="VEuPathDB" id="TriTrypDB:TM35_000221600"/>
<name>A0A1X0NRY7_9TRYP</name>
<dbReference type="EMBL" id="NBCO01000022">
    <property type="protein sequence ID" value="ORC87361.1"/>
    <property type="molecule type" value="Genomic_DNA"/>
</dbReference>
<gene>
    <name evidence="2" type="ORF">TM35_000221600</name>
</gene>
<feature type="compositionally biased region" description="Basic and acidic residues" evidence="1">
    <location>
        <begin position="930"/>
        <end position="943"/>
    </location>
</feature>
<proteinExistence type="predicted"/>
<feature type="region of interest" description="Disordered" evidence="1">
    <location>
        <begin position="894"/>
        <end position="947"/>
    </location>
</feature>
<dbReference type="GeneID" id="39986987"/>
<keyword evidence="3" id="KW-1185">Reference proteome</keyword>
<feature type="compositionally biased region" description="Polar residues" evidence="1">
    <location>
        <begin position="918"/>
        <end position="929"/>
    </location>
</feature>
<sequence>MTEVRRVTTTPVDWGSLDAGMVLAVATGRNRRCSVSECRVLLFSSSGAVLAETKLTSEMRYVVDAAVNSAGVVAVVANSNNNNSSSSSSNSGKSTLAFVCGPQLLSVCELPSGVTGNHAVICLRLGSRDVAVCAGGTTGTLLGCTQCNVQSDVWTLWEFGDACVTGVVRGKQPNDALVLLDDGSVALVALRESDDGSLRCVLQHSLQVSEEAVPIQAVFAAGSMLWVLCDDYSLCGYWFPPPMDEAETIPVRLFSEQLSLPTDAEDNVKVFMTGENRTCGVHIAIQTPTAVYFCAFALHSTDGLYEAPTPMGWSNSILIWSGHIHSFSVKQCAYELLVQSELGGSPLSVMSLQQNASVLKFEESQNRLLSHQVVCAAPEKLAGLREKCELKVQELEVMTSKVMDLKTIEQALSQLLILQDCLVATLHRERELNKDLQSYQSVSMHLIKRLHITYIRLSVYQLLYAAEVDDKLDIPLRSVLNLEEARQSAVNYQAELRSQFEQEFELMPVSSLETLSLWGSQDAAPAMCIDAILSYIGCTDQISLRTIVQQMTMIKPETAILVLYCTFMSPKYDNTSFQNENVSHVEFLNSFCLPFSLGIWARLAFMADHHIVDPAQVGTTHVLGCPPLLEIIPGIINGLTFSGAYELVFQLTPSLLTLWTVKNTDSSVAVKLLFLAYKRGCSSILIALYRRSRGTIWAGVATLALAWAARQTENIQLLSGLVVPDSPEESIVESVLRRCPDTCKSELLLMDFYILMQRYADALKMCEQIVSHHSVEAQRVQVIASHLRSLLPNGNDSYRLRYTLESEEPVSSTVNGSHPRRTAMPNCCPLQNEEEELEEAVARTTAHICARRHDERSLDALGGSHQREVSVMAFTPTPAASLGITRDKVRGALQGDTTGVYGGQQEEEQHQQQQKQQSLMRQTESSASVRRTDMSEEISDAHSRTLPPRSIGATAVAAAISLDGEPLYCEAILKRSKKPCGRKRPCEYHDRVRK</sequence>
<protein>
    <submittedName>
        <fullName evidence="2">Uncharacterized protein</fullName>
    </submittedName>
</protein>
<dbReference type="RefSeq" id="XP_028881427.1">
    <property type="nucleotide sequence ID" value="XM_029027207.1"/>
</dbReference>
<reference evidence="2 3" key="1">
    <citation type="submission" date="2017-03" db="EMBL/GenBank/DDBJ databases">
        <title>An alternative strategy for trypanosome survival in the mammalian bloodstream revealed through genome and transcriptome analysis of the ubiquitous bovine parasite Trypanosoma (Megatrypanum) theileri.</title>
        <authorList>
            <person name="Kelly S."/>
            <person name="Ivens A."/>
            <person name="Mott A."/>
            <person name="O'Neill E."/>
            <person name="Emms D."/>
            <person name="Macleod O."/>
            <person name="Voorheis P."/>
            <person name="Matthews J."/>
            <person name="Matthews K."/>
            <person name="Carrington M."/>
        </authorList>
    </citation>
    <scope>NUCLEOTIDE SEQUENCE [LARGE SCALE GENOMIC DNA]</scope>
    <source>
        <strain evidence="2">Edinburgh</strain>
    </source>
</reference>
<comment type="caution">
    <text evidence="2">The sequence shown here is derived from an EMBL/GenBank/DDBJ whole genome shotgun (WGS) entry which is preliminary data.</text>
</comment>